<dbReference type="EMBL" id="OC985741">
    <property type="protein sequence ID" value="CAG4642396.1"/>
    <property type="molecule type" value="Genomic_DNA"/>
</dbReference>
<dbReference type="CDD" id="cd16647">
    <property type="entry name" value="mRING-HC-C3HC5_NEU1"/>
    <property type="match status" value="1"/>
</dbReference>
<evidence type="ECO:0000259" key="6">
    <source>
        <dbReference type="SMART" id="SM00184"/>
    </source>
</evidence>
<dbReference type="GO" id="GO:0008270">
    <property type="term" value="F:zinc ion binding"/>
    <property type="evidence" value="ECO:0007669"/>
    <property type="project" value="UniProtKB-KW"/>
</dbReference>
<proteinExistence type="predicted"/>
<evidence type="ECO:0000256" key="4">
    <source>
        <dbReference type="ARBA" id="ARBA00022833"/>
    </source>
</evidence>
<feature type="compositionally biased region" description="Basic and acidic residues" evidence="5">
    <location>
        <begin position="7"/>
        <end position="18"/>
    </location>
</feature>
<keyword evidence="2" id="KW-0677">Repeat</keyword>
<dbReference type="InterPro" id="IPR043136">
    <property type="entry name" value="B30.2/SPRY_sf"/>
</dbReference>
<protein>
    <submittedName>
        <fullName evidence="8">EOG090X03H5</fullName>
    </submittedName>
</protein>
<dbReference type="InterPro" id="IPR037962">
    <property type="entry name" value="Neuralized"/>
</dbReference>
<evidence type="ECO:0000256" key="5">
    <source>
        <dbReference type="SAM" id="MobiDB-lite"/>
    </source>
</evidence>
<feature type="region of interest" description="Disordered" evidence="5">
    <location>
        <begin position="1"/>
        <end position="24"/>
    </location>
</feature>
<evidence type="ECO:0000259" key="7">
    <source>
        <dbReference type="SMART" id="SM00588"/>
    </source>
</evidence>
<dbReference type="Gene3D" id="3.30.40.10">
    <property type="entry name" value="Zinc/RING finger domain, C3HC4 (zinc finger)"/>
    <property type="match status" value="1"/>
</dbReference>
<dbReference type="Pfam" id="PF13920">
    <property type="entry name" value="zf-C3HC4_3"/>
    <property type="match status" value="1"/>
</dbReference>
<keyword evidence="4" id="KW-0862">Zinc</keyword>
<dbReference type="Gene3D" id="2.60.120.920">
    <property type="match status" value="2"/>
</dbReference>
<dbReference type="InterPro" id="IPR006573">
    <property type="entry name" value="NHR_dom"/>
</dbReference>
<dbReference type="PANTHER" id="PTHR12429:SF6">
    <property type="entry name" value="PROTEIN NEURALIZED"/>
    <property type="match status" value="1"/>
</dbReference>
<dbReference type="SMART" id="SM00184">
    <property type="entry name" value="RING"/>
    <property type="match status" value="1"/>
</dbReference>
<dbReference type="AlphaFoldDB" id="A0A9N6WRK7"/>
<dbReference type="InterPro" id="IPR013083">
    <property type="entry name" value="Znf_RING/FYVE/PHD"/>
</dbReference>
<evidence type="ECO:0000313" key="8">
    <source>
        <dbReference type="EMBL" id="CAG4642396.1"/>
    </source>
</evidence>
<dbReference type="Pfam" id="PF07177">
    <property type="entry name" value="Neuralized"/>
    <property type="match status" value="2"/>
</dbReference>
<feature type="domain" description="RING-type" evidence="6">
    <location>
        <begin position="652"/>
        <end position="696"/>
    </location>
</feature>
<keyword evidence="1" id="KW-0479">Metal-binding</keyword>
<keyword evidence="3" id="KW-0863">Zinc-finger</keyword>
<organism evidence="8">
    <name type="scientific">Evadne anonyx</name>
    <dbReference type="NCBI Taxonomy" id="141404"/>
    <lineage>
        <taxon>Eukaryota</taxon>
        <taxon>Metazoa</taxon>
        <taxon>Ecdysozoa</taxon>
        <taxon>Arthropoda</taxon>
        <taxon>Crustacea</taxon>
        <taxon>Branchiopoda</taxon>
        <taxon>Diplostraca</taxon>
        <taxon>Cladocera</taxon>
        <taxon>Onychopoda</taxon>
        <taxon>Podonidae</taxon>
        <taxon>Evadne</taxon>
    </lineage>
</organism>
<name>A0A9N6WRK7_9CRUS</name>
<feature type="region of interest" description="Disordered" evidence="5">
    <location>
        <begin position="346"/>
        <end position="384"/>
    </location>
</feature>
<dbReference type="GO" id="GO:0061630">
    <property type="term" value="F:ubiquitin protein ligase activity"/>
    <property type="evidence" value="ECO:0007669"/>
    <property type="project" value="TreeGrafter"/>
</dbReference>
<evidence type="ECO:0000256" key="3">
    <source>
        <dbReference type="ARBA" id="ARBA00022771"/>
    </source>
</evidence>
<sequence length="709" mass="77798">MFPTIKRNQEGNCEKEETAGPLHQEQEQQLQQQLLGKVMARFTKSSSFLPLAPPLRQSLSMKSETQWPIELESDAVGSLNSPTLSRSVVVQWNGGCFGILWDAWWDSLDGVPLSCGWFLRIGDIFGGFFVFGFSFRFRFRFGVQMVTECIASEGKSKGSPKSLKGAMKVIKKLKGRIGLGSNNGGDGGSQPILQFHGTRGEHVRLSADRSVARRVDSFCKGIAFSMRTVRPNEKVYLRVVESSTSWSGVFRIGFTSCNPSSFSGVLPKYACPDLTSRPGFWGKALPERYVEVGVVFSFYFTASGDMMLNVDGHDKGVFLTGIDSRTPLWVMVDIYGNTTGVQFIDPRGSLNNNPVRNDPSRRSTTSLQNAVDGGNRTGRGMGRPRSEADLLVSMNALNLNRGPNQIPALPLPAIPVSHPLPAVLQNFPPPPALRYYSQHSPSLVLTHGLNIRMGSDCRTAVRHEAEFCNGYVLSSRPISAGESWVVQIVQTESIYVGGLGFGFTTCNPASLSGADLPDDADQLLDRPEYWIISKDVAQGPALGDEIEFHLSHSGEVTITQNRGISRVLMHVDVSLPLWAIFDVYGSTRAMRLLGTIQRPTIHPHHPQRQQQQQQPIYQKLPVSLPPVLSSGTASYVETLALAEGGATAGSECTVCYERSVDCVLYSCGHMCLCYECAIQLYRGGSRNSAQGLCPICRAPIRDVIRAYRS</sequence>
<accession>A0A9N6WRK7</accession>
<evidence type="ECO:0000256" key="1">
    <source>
        <dbReference type="ARBA" id="ARBA00022723"/>
    </source>
</evidence>
<evidence type="ECO:0000256" key="2">
    <source>
        <dbReference type="ARBA" id="ARBA00022737"/>
    </source>
</evidence>
<feature type="domain" description="NHR" evidence="7">
    <location>
        <begin position="190"/>
        <end position="311"/>
    </location>
</feature>
<dbReference type="PANTHER" id="PTHR12429">
    <property type="entry name" value="NEURALIZED"/>
    <property type="match status" value="1"/>
</dbReference>
<feature type="domain" description="NHR" evidence="7">
    <location>
        <begin position="439"/>
        <end position="561"/>
    </location>
</feature>
<dbReference type="SUPFAM" id="SSF57850">
    <property type="entry name" value="RING/U-box"/>
    <property type="match status" value="1"/>
</dbReference>
<dbReference type="InterPro" id="IPR001841">
    <property type="entry name" value="Znf_RING"/>
</dbReference>
<dbReference type="SMART" id="SM00588">
    <property type="entry name" value="NEUZ"/>
    <property type="match status" value="2"/>
</dbReference>
<gene>
    <name evidence="8" type="primary">EOG090X03H5</name>
</gene>
<dbReference type="FunFam" id="2.60.120.920:FF:000005">
    <property type="entry name" value="Putative E3 ubiquitin-protein ligase NEURL1B"/>
    <property type="match status" value="2"/>
</dbReference>
<reference evidence="8" key="1">
    <citation type="submission" date="2021-04" db="EMBL/GenBank/DDBJ databases">
        <authorList>
            <person name="Cornetti L."/>
        </authorList>
    </citation>
    <scope>NUCLEOTIDE SEQUENCE</scope>
</reference>